<dbReference type="RefSeq" id="WP_377098091.1">
    <property type="nucleotide sequence ID" value="NZ_JBHTHU010000003.1"/>
</dbReference>
<evidence type="ECO:0000313" key="3">
    <source>
        <dbReference type="EMBL" id="MFD0749588.1"/>
    </source>
</evidence>
<feature type="domain" description="Condensation" evidence="1">
    <location>
        <begin position="77"/>
        <end position="227"/>
    </location>
</feature>
<organism evidence="3 4">
    <name type="scientific">Mucilaginibacter calamicampi</name>
    <dbReference type="NCBI Taxonomy" id="1302352"/>
    <lineage>
        <taxon>Bacteria</taxon>
        <taxon>Pseudomonadati</taxon>
        <taxon>Bacteroidota</taxon>
        <taxon>Sphingobacteriia</taxon>
        <taxon>Sphingobacteriales</taxon>
        <taxon>Sphingobacteriaceae</taxon>
        <taxon>Mucilaginibacter</taxon>
    </lineage>
</organism>
<dbReference type="InterPro" id="IPR023213">
    <property type="entry name" value="CAT-like_dom_sf"/>
</dbReference>
<dbReference type="PANTHER" id="PTHR45398">
    <property type="match status" value="1"/>
</dbReference>
<comment type="caution">
    <text evidence="3">The sequence shown here is derived from an EMBL/GenBank/DDBJ whole genome shotgun (WGS) entry which is preliminary data.</text>
</comment>
<feature type="domain" description="TubC N-terminal docking" evidence="2">
    <location>
        <begin position="9"/>
        <end position="57"/>
    </location>
</feature>
<feature type="non-terminal residue" evidence="3">
    <location>
        <position position="228"/>
    </location>
</feature>
<dbReference type="Gene3D" id="3.30.559.10">
    <property type="entry name" value="Chloramphenicol acetyltransferase-like domain"/>
    <property type="match status" value="1"/>
</dbReference>
<dbReference type="Gene3D" id="1.10.10.1830">
    <property type="entry name" value="Non-ribosomal peptide synthase, adenylation domain"/>
    <property type="match status" value="1"/>
</dbReference>
<sequence length="228" mass="26308">MTDQYEAVKLLYRANANDIWLWVENQTIKFKTPKNKDVSEIMALLAKNKADLLKVLSNNKIYNNNEGIKIYHADISTSPLSYSQERLWFIEQYEGGTNAYHIPALFELSGETDAAGIKHALRRIVDRHEVLRSTIGQIDEEGYGVQQVHTHPLEIEEVTLGQGEDHELRIREDINRPFDLSREYPVRVKLYSLAAHSKKLLLVNAHHIASDGWSMDIFQRELLGYYEA</sequence>
<proteinExistence type="predicted"/>
<evidence type="ECO:0000259" key="1">
    <source>
        <dbReference type="Pfam" id="PF00668"/>
    </source>
</evidence>
<dbReference type="Proteomes" id="UP001596958">
    <property type="component" value="Unassembled WGS sequence"/>
</dbReference>
<dbReference type="InterPro" id="IPR001242">
    <property type="entry name" value="Condensation_dom"/>
</dbReference>
<gene>
    <name evidence="3" type="ORF">ACFQZS_05500</name>
</gene>
<name>A0ABW2YT30_9SPHI</name>
<keyword evidence="4" id="KW-1185">Reference proteome</keyword>
<evidence type="ECO:0000259" key="2">
    <source>
        <dbReference type="Pfam" id="PF18563"/>
    </source>
</evidence>
<dbReference type="InterPro" id="IPR044894">
    <property type="entry name" value="TubC_N_sf"/>
</dbReference>
<protein>
    <submittedName>
        <fullName evidence="3">Condensation domain-containing protein</fullName>
    </submittedName>
</protein>
<dbReference type="EMBL" id="JBHTHU010000003">
    <property type="protein sequence ID" value="MFD0749588.1"/>
    <property type="molecule type" value="Genomic_DNA"/>
</dbReference>
<dbReference type="SUPFAM" id="SSF52777">
    <property type="entry name" value="CoA-dependent acyltransferases"/>
    <property type="match status" value="1"/>
</dbReference>
<evidence type="ECO:0000313" key="4">
    <source>
        <dbReference type="Proteomes" id="UP001596958"/>
    </source>
</evidence>
<reference evidence="4" key="1">
    <citation type="journal article" date="2019" name="Int. J. Syst. Evol. Microbiol.">
        <title>The Global Catalogue of Microorganisms (GCM) 10K type strain sequencing project: providing services to taxonomists for standard genome sequencing and annotation.</title>
        <authorList>
            <consortium name="The Broad Institute Genomics Platform"/>
            <consortium name="The Broad Institute Genome Sequencing Center for Infectious Disease"/>
            <person name="Wu L."/>
            <person name="Ma J."/>
        </authorList>
    </citation>
    <scope>NUCLEOTIDE SEQUENCE [LARGE SCALE GENOMIC DNA]</scope>
    <source>
        <strain evidence="4">CCUG 63418</strain>
    </source>
</reference>
<dbReference type="PANTHER" id="PTHR45398:SF1">
    <property type="entry name" value="ENZYME, PUTATIVE (JCVI)-RELATED"/>
    <property type="match status" value="1"/>
</dbReference>
<dbReference type="InterPro" id="IPR041464">
    <property type="entry name" value="TubC_N"/>
</dbReference>
<accession>A0ABW2YT30</accession>
<dbReference type="Pfam" id="PF18563">
    <property type="entry name" value="TubC_N"/>
    <property type="match status" value="1"/>
</dbReference>
<dbReference type="Pfam" id="PF00668">
    <property type="entry name" value="Condensation"/>
    <property type="match status" value="1"/>
</dbReference>